<comment type="cofactor">
    <cofactor evidence="1">
        <name>Zn(2+)</name>
        <dbReference type="ChEBI" id="CHEBI:29105"/>
    </cofactor>
</comment>
<dbReference type="STRING" id="213588.SAMN02745204_00239"/>
<dbReference type="CDD" id="cd08662">
    <property type="entry name" value="M13"/>
    <property type="match status" value="1"/>
</dbReference>
<dbReference type="Gene3D" id="3.40.390.10">
    <property type="entry name" value="Collagenase (Catalytic Domain)"/>
    <property type="match status" value="1"/>
</dbReference>
<comment type="similarity">
    <text evidence="2">Belongs to the peptidase M13 family.</text>
</comment>
<keyword evidence="8" id="KW-0732">Signal</keyword>
<keyword evidence="4" id="KW-0479">Metal-binding</keyword>
<dbReference type="GO" id="GO:0046872">
    <property type="term" value="F:metal ion binding"/>
    <property type="evidence" value="ECO:0007669"/>
    <property type="project" value="UniProtKB-KW"/>
</dbReference>
<dbReference type="Gene3D" id="1.10.1380.10">
    <property type="entry name" value="Neutral endopeptidase , domain2"/>
    <property type="match status" value="1"/>
</dbReference>
<feature type="signal peptide" evidence="8">
    <location>
        <begin position="1"/>
        <end position="21"/>
    </location>
</feature>
<evidence type="ECO:0000256" key="2">
    <source>
        <dbReference type="ARBA" id="ARBA00007357"/>
    </source>
</evidence>
<evidence type="ECO:0000256" key="4">
    <source>
        <dbReference type="ARBA" id="ARBA00022723"/>
    </source>
</evidence>
<dbReference type="Proteomes" id="UP000242857">
    <property type="component" value="Unassembled WGS sequence"/>
</dbReference>
<evidence type="ECO:0000313" key="12">
    <source>
        <dbReference type="Proteomes" id="UP000242857"/>
    </source>
</evidence>
<dbReference type="OrthoDB" id="9775677at2"/>
<protein>
    <submittedName>
        <fullName evidence="11">Putative endopeptidase</fullName>
    </submittedName>
</protein>
<dbReference type="PROSITE" id="PS51885">
    <property type="entry name" value="NEPRILYSIN"/>
    <property type="match status" value="1"/>
</dbReference>
<accession>A0A1M4SQM4</accession>
<evidence type="ECO:0000256" key="8">
    <source>
        <dbReference type="SAM" id="SignalP"/>
    </source>
</evidence>
<dbReference type="AlphaFoldDB" id="A0A1M4SQM4"/>
<dbReference type="PANTHER" id="PTHR11733">
    <property type="entry name" value="ZINC METALLOPROTEASE FAMILY M13 NEPRILYSIN-RELATED"/>
    <property type="match status" value="1"/>
</dbReference>
<dbReference type="InterPro" id="IPR000718">
    <property type="entry name" value="Peptidase_M13"/>
</dbReference>
<dbReference type="Pfam" id="PF05649">
    <property type="entry name" value="Peptidase_M13_N"/>
    <property type="match status" value="1"/>
</dbReference>
<reference evidence="12" key="1">
    <citation type="submission" date="2016-11" db="EMBL/GenBank/DDBJ databases">
        <authorList>
            <person name="Varghese N."/>
            <person name="Submissions S."/>
        </authorList>
    </citation>
    <scope>NUCLEOTIDE SEQUENCE [LARGE SCALE GENOMIC DNA]</scope>
    <source>
        <strain evidence="12">DSM 14834</strain>
    </source>
</reference>
<dbReference type="InterPro" id="IPR024079">
    <property type="entry name" value="MetalloPept_cat_dom_sf"/>
</dbReference>
<feature type="domain" description="Peptidase M13 C-terminal" evidence="9">
    <location>
        <begin position="490"/>
        <end position="694"/>
    </location>
</feature>
<dbReference type="GO" id="GO:0004222">
    <property type="term" value="F:metalloendopeptidase activity"/>
    <property type="evidence" value="ECO:0007669"/>
    <property type="project" value="InterPro"/>
</dbReference>
<dbReference type="SUPFAM" id="SSF55486">
    <property type="entry name" value="Metalloproteases ('zincins'), catalytic domain"/>
    <property type="match status" value="1"/>
</dbReference>
<keyword evidence="5" id="KW-0378">Hydrolase</keyword>
<dbReference type="InterPro" id="IPR042089">
    <property type="entry name" value="Peptidase_M13_dom_2"/>
</dbReference>
<keyword evidence="6" id="KW-0862">Zinc</keyword>
<keyword evidence="3" id="KW-0645">Protease</keyword>
<evidence type="ECO:0000256" key="5">
    <source>
        <dbReference type="ARBA" id="ARBA00022801"/>
    </source>
</evidence>
<evidence type="ECO:0000259" key="9">
    <source>
        <dbReference type="Pfam" id="PF01431"/>
    </source>
</evidence>
<dbReference type="EMBL" id="FQUK01000003">
    <property type="protein sequence ID" value="SHE34491.1"/>
    <property type="molecule type" value="Genomic_DNA"/>
</dbReference>
<proteinExistence type="inferred from homology"/>
<evidence type="ECO:0000256" key="3">
    <source>
        <dbReference type="ARBA" id="ARBA00022670"/>
    </source>
</evidence>
<evidence type="ECO:0000256" key="1">
    <source>
        <dbReference type="ARBA" id="ARBA00001947"/>
    </source>
</evidence>
<dbReference type="RefSeq" id="WP_072754817.1">
    <property type="nucleotide sequence ID" value="NZ_FQUK01000003.1"/>
</dbReference>
<dbReference type="Pfam" id="PF01431">
    <property type="entry name" value="Peptidase_M13"/>
    <property type="match status" value="1"/>
</dbReference>
<evidence type="ECO:0000313" key="11">
    <source>
        <dbReference type="EMBL" id="SHE34491.1"/>
    </source>
</evidence>
<feature type="domain" description="Peptidase M13 N-terminal" evidence="10">
    <location>
        <begin position="60"/>
        <end position="438"/>
    </location>
</feature>
<dbReference type="PROSITE" id="PS51257">
    <property type="entry name" value="PROKAR_LIPOPROTEIN"/>
    <property type="match status" value="1"/>
</dbReference>
<organism evidence="11 12">
    <name type="scientific">Thermomonas hydrothermalis</name>
    <dbReference type="NCBI Taxonomy" id="213588"/>
    <lineage>
        <taxon>Bacteria</taxon>
        <taxon>Pseudomonadati</taxon>
        <taxon>Pseudomonadota</taxon>
        <taxon>Gammaproteobacteria</taxon>
        <taxon>Lysobacterales</taxon>
        <taxon>Lysobacteraceae</taxon>
        <taxon>Thermomonas</taxon>
    </lineage>
</organism>
<name>A0A1M4SQM4_9GAMM</name>
<evidence type="ECO:0000256" key="6">
    <source>
        <dbReference type="ARBA" id="ARBA00022833"/>
    </source>
</evidence>
<keyword evidence="7" id="KW-0482">Metalloprotease</keyword>
<dbReference type="GO" id="GO:0016485">
    <property type="term" value="P:protein processing"/>
    <property type="evidence" value="ECO:0007669"/>
    <property type="project" value="TreeGrafter"/>
</dbReference>
<dbReference type="PANTHER" id="PTHR11733:SF167">
    <property type="entry name" value="FI17812P1-RELATED"/>
    <property type="match status" value="1"/>
</dbReference>
<feature type="chain" id="PRO_5012996707" evidence="8">
    <location>
        <begin position="22"/>
        <end position="697"/>
    </location>
</feature>
<dbReference type="InterPro" id="IPR018497">
    <property type="entry name" value="Peptidase_M13_C"/>
</dbReference>
<gene>
    <name evidence="11" type="ORF">SAMN02745204_00239</name>
</gene>
<dbReference type="GO" id="GO:0005886">
    <property type="term" value="C:plasma membrane"/>
    <property type="evidence" value="ECO:0007669"/>
    <property type="project" value="TreeGrafter"/>
</dbReference>
<evidence type="ECO:0000256" key="7">
    <source>
        <dbReference type="ARBA" id="ARBA00023049"/>
    </source>
</evidence>
<keyword evidence="12" id="KW-1185">Reference proteome</keyword>
<evidence type="ECO:0000259" key="10">
    <source>
        <dbReference type="Pfam" id="PF05649"/>
    </source>
</evidence>
<dbReference type="PRINTS" id="PR00786">
    <property type="entry name" value="NEPRILYSIN"/>
</dbReference>
<dbReference type="InterPro" id="IPR008753">
    <property type="entry name" value="Peptidase_M13_N"/>
</dbReference>
<sequence>MKSLKPLLLPFAIAAALTACQTHDQSAASANTATSQPATPALPPLATFNVSDLDTTKNACADFAGYVNGKWLAANPVPADRTTWGSFEMLDERSQAASRSIAEAAAANPNAQGVEKLVGDFFASGMDTARINAAGLAPIQPMLDRIAALKTPADIAQYLRDEFAAGRGEVFSFGAESDFKDATRKIGFAFQGGLSLPEKAYYLEDGPDGKYKAIREAFVKHVSKQLQNAGVAAADADKQAADVLAFETRLAKASLSPVELRDPNNQYHYVSLAEADKLTPHFSWTEFFKANGVQADGFSLSQPRFFAEFDRMLADVPASQWQAYLRLQLIDGMAPYLADRFNDERFDFYARTLRGQKEQKPRWKRVLDTTEGSVGEALGQLYVKQYFPPESKAEMAKLVDNLRLALKARLENLDWMSPDTKAKAMEKWASFTPKIGYPDKWRSWDGLNTRRDDYAGNVLAAARFNHAWEMSKIGKPVDRSEWGMTPQTVNAYYNPLMNEIVFPAAILQPPFFDPKADPALNYGGIGAVIGHEMMHGYDDQGSQFDAKGNFNNWWTKADRDGFNARTAKLVKQFDDYVAIDGLHVKGALTLGENIADLGGLNVAWDAYQNALKAASKRGDEKIDGYPSDQRFFFNWATVWRRNFTPDELKVRLNTDPHAPANFRAIGAPSNMPAFAHAFGCKAGDPMVRADDQRVVIW</sequence>